<gene>
    <name evidence="12" type="ORF">M440DRAFT_1121875</name>
</gene>
<dbReference type="PANTHER" id="PTHR46683">
    <property type="entry name" value="OROTATE PHOSPHORIBOSYLTRANSFERASE 1-RELATED"/>
    <property type="match status" value="1"/>
</dbReference>
<feature type="domain" description="Phosphoribosyltransferase" evidence="11">
    <location>
        <begin position="95"/>
        <end position="222"/>
    </location>
</feature>
<dbReference type="AlphaFoldDB" id="A0A2T4CFH0"/>
<dbReference type="STRING" id="983965.A0A2T4CFH0"/>
<dbReference type="OrthoDB" id="5553476at2759"/>
<dbReference type="HAMAP" id="MF_01208">
    <property type="entry name" value="PyrE"/>
    <property type="match status" value="1"/>
</dbReference>
<accession>A0A2T4CFH0</accession>
<organism evidence="12 13">
    <name type="scientific">Trichoderma longibrachiatum ATCC 18648</name>
    <dbReference type="NCBI Taxonomy" id="983965"/>
    <lineage>
        <taxon>Eukaryota</taxon>
        <taxon>Fungi</taxon>
        <taxon>Dikarya</taxon>
        <taxon>Ascomycota</taxon>
        <taxon>Pezizomycotina</taxon>
        <taxon>Sordariomycetes</taxon>
        <taxon>Hypocreomycetidae</taxon>
        <taxon>Hypocreales</taxon>
        <taxon>Hypocreaceae</taxon>
        <taxon>Trichoderma</taxon>
    </lineage>
</organism>
<dbReference type="GO" id="GO:0044205">
    <property type="term" value="P:'de novo' UMP biosynthetic process"/>
    <property type="evidence" value="ECO:0007669"/>
    <property type="project" value="UniProtKB-UniPathway"/>
</dbReference>
<evidence type="ECO:0000256" key="6">
    <source>
        <dbReference type="ARBA" id="ARBA00014769"/>
    </source>
</evidence>
<evidence type="ECO:0000256" key="1">
    <source>
        <dbReference type="ARBA" id="ARBA00003769"/>
    </source>
</evidence>
<evidence type="ECO:0000256" key="4">
    <source>
        <dbReference type="ARBA" id="ARBA00011738"/>
    </source>
</evidence>
<dbReference type="EMBL" id="KZ679127">
    <property type="protein sequence ID" value="PTB80309.1"/>
    <property type="molecule type" value="Genomic_DNA"/>
</dbReference>
<dbReference type="SUPFAM" id="SSF53271">
    <property type="entry name" value="PRTase-like"/>
    <property type="match status" value="1"/>
</dbReference>
<keyword evidence="13" id="KW-1185">Reference proteome</keyword>
<evidence type="ECO:0000256" key="9">
    <source>
        <dbReference type="ARBA" id="ARBA00022975"/>
    </source>
</evidence>
<dbReference type="FunFam" id="3.40.50.2020:FF:000008">
    <property type="entry name" value="Orotate phosphoribosyltransferase"/>
    <property type="match status" value="1"/>
</dbReference>
<evidence type="ECO:0000313" key="13">
    <source>
        <dbReference type="Proteomes" id="UP000240760"/>
    </source>
</evidence>
<evidence type="ECO:0000256" key="2">
    <source>
        <dbReference type="ARBA" id="ARBA00004889"/>
    </source>
</evidence>
<dbReference type="GO" id="GO:0006207">
    <property type="term" value="P:'de novo' pyrimidine nucleobase biosynthetic process"/>
    <property type="evidence" value="ECO:0007669"/>
    <property type="project" value="TreeGrafter"/>
</dbReference>
<keyword evidence="7 12" id="KW-0328">Glycosyltransferase</keyword>
<evidence type="ECO:0000256" key="3">
    <source>
        <dbReference type="ARBA" id="ARBA00006340"/>
    </source>
</evidence>
<evidence type="ECO:0000256" key="8">
    <source>
        <dbReference type="ARBA" id="ARBA00022679"/>
    </source>
</evidence>
<evidence type="ECO:0000256" key="10">
    <source>
        <dbReference type="ARBA" id="ARBA00049126"/>
    </source>
</evidence>
<protein>
    <recommendedName>
        <fullName evidence="6">Orotate phosphoribosyltransferase</fullName>
        <ecNumber evidence="5">2.4.2.10</ecNumber>
    </recommendedName>
</protein>
<evidence type="ECO:0000256" key="5">
    <source>
        <dbReference type="ARBA" id="ARBA00011971"/>
    </source>
</evidence>
<dbReference type="NCBIfam" id="TIGR00336">
    <property type="entry name" value="pyrE"/>
    <property type="match status" value="1"/>
</dbReference>
<dbReference type="EC" id="2.4.2.10" evidence="5"/>
<dbReference type="InterPro" id="IPR000836">
    <property type="entry name" value="PRTase_dom"/>
</dbReference>
<dbReference type="UniPathway" id="UPA00070">
    <property type="reaction ID" value="UER00119"/>
</dbReference>
<dbReference type="InterPro" id="IPR029057">
    <property type="entry name" value="PRTase-like"/>
</dbReference>
<dbReference type="GO" id="GO:0004588">
    <property type="term" value="F:orotate phosphoribosyltransferase activity"/>
    <property type="evidence" value="ECO:0007669"/>
    <property type="project" value="UniProtKB-EC"/>
</dbReference>
<dbReference type="Proteomes" id="UP000240760">
    <property type="component" value="Unassembled WGS sequence"/>
</dbReference>
<dbReference type="CDD" id="cd06223">
    <property type="entry name" value="PRTases_typeI"/>
    <property type="match status" value="1"/>
</dbReference>
<comment type="similarity">
    <text evidence="3">Belongs to the purine/pyrimidine phosphoribosyltransferase family. PyrE subfamily.</text>
</comment>
<evidence type="ECO:0000259" key="11">
    <source>
        <dbReference type="Pfam" id="PF00156"/>
    </source>
</evidence>
<dbReference type="Gene3D" id="3.40.50.2020">
    <property type="match status" value="1"/>
</dbReference>
<dbReference type="Pfam" id="PF00156">
    <property type="entry name" value="Pribosyltran"/>
    <property type="match status" value="1"/>
</dbReference>
<evidence type="ECO:0000313" key="12">
    <source>
        <dbReference type="EMBL" id="PTB80309.1"/>
    </source>
</evidence>
<keyword evidence="8 12" id="KW-0808">Transferase</keyword>
<dbReference type="GO" id="GO:0046132">
    <property type="term" value="P:pyrimidine ribonucleoside biosynthetic process"/>
    <property type="evidence" value="ECO:0007669"/>
    <property type="project" value="TreeGrafter"/>
</dbReference>
<dbReference type="InterPro" id="IPR004467">
    <property type="entry name" value="Or_phspho_trans_dom"/>
</dbReference>
<comment type="pathway">
    <text evidence="2">Pyrimidine metabolism; UMP biosynthesis via de novo pathway; UMP from orotate: step 1/2.</text>
</comment>
<comment type="catalytic activity">
    <reaction evidence="10">
        <text>orotidine 5'-phosphate + diphosphate = orotate + 5-phospho-alpha-D-ribose 1-diphosphate</text>
        <dbReference type="Rhea" id="RHEA:10380"/>
        <dbReference type="ChEBI" id="CHEBI:30839"/>
        <dbReference type="ChEBI" id="CHEBI:33019"/>
        <dbReference type="ChEBI" id="CHEBI:57538"/>
        <dbReference type="ChEBI" id="CHEBI:58017"/>
        <dbReference type="EC" id="2.4.2.10"/>
    </reaction>
</comment>
<comment type="function">
    <text evidence="1">Catalyzes the transfer of a ribosyl phosphate group from 5-phosphoribose 1-diphosphate to orotate, leading to the formation of orotidine monophosphate (OMP).</text>
</comment>
<evidence type="ECO:0000256" key="7">
    <source>
        <dbReference type="ARBA" id="ARBA00022676"/>
    </source>
</evidence>
<comment type="subunit">
    <text evidence="4">Homodimer.</text>
</comment>
<proteinExistence type="inferred from homology"/>
<dbReference type="PANTHER" id="PTHR46683:SF1">
    <property type="entry name" value="OROTATE PHOSPHORIBOSYLTRANSFERASE 1-RELATED"/>
    <property type="match status" value="1"/>
</dbReference>
<keyword evidence="9" id="KW-0665">Pyrimidine biosynthesis</keyword>
<reference evidence="12 13" key="1">
    <citation type="submission" date="2016-07" db="EMBL/GenBank/DDBJ databases">
        <title>Multiple horizontal gene transfer events from other fungi enriched the ability of initially mycotrophic Trichoderma (Ascomycota) to feed on dead plant biomass.</title>
        <authorList>
            <consortium name="DOE Joint Genome Institute"/>
            <person name="Aerts A."/>
            <person name="Atanasova L."/>
            <person name="Chenthamara K."/>
            <person name="Zhang J."/>
            <person name="Grujic M."/>
            <person name="Henrissat B."/>
            <person name="Kuo A."/>
            <person name="Salamov A."/>
            <person name="Lipzen A."/>
            <person name="Labutti K."/>
            <person name="Barry K."/>
            <person name="Miao Y."/>
            <person name="Rahimi M.J."/>
            <person name="Shen Q."/>
            <person name="Grigoriev I.V."/>
            <person name="Kubicek C.P."/>
            <person name="Druzhinina I.S."/>
        </authorList>
    </citation>
    <scope>NUCLEOTIDE SEQUENCE [LARGE SCALE GENOMIC DNA]</scope>
    <source>
        <strain evidence="12 13">ATCC 18648</strain>
    </source>
</reference>
<sequence>MHAKSRTLNPLLNDLYPSHSVPHLLLISKTEESNPLTQRRRKMASTSQLPAYKQDFLKAAIDGGVLKFGSFELKSKRISPYFFNAGEFHTARLAGAIASAFAKTIIEAQEKAGLEFDIVFGPAYKGIPLCSAITIKLGELAPGNLDRVSYSFDRKEAKDHGEGGNIVGASLRGKRILIVDDVITAGTAKRDAIDKITKEGGIVAGIVVALDRMEKLPAADGDDSKPGPSAIGELRKEYGIPIFAILTLDDIIDGTKGFASAEDIKNTEEYRAKYKATD</sequence>
<dbReference type="GO" id="GO:0005737">
    <property type="term" value="C:cytoplasm"/>
    <property type="evidence" value="ECO:0007669"/>
    <property type="project" value="TreeGrafter"/>
</dbReference>
<dbReference type="InterPro" id="IPR023031">
    <property type="entry name" value="OPRT"/>
</dbReference>
<name>A0A2T4CFH0_TRILO</name>